<proteinExistence type="predicted"/>
<sequence>MIKKKNNTYRLIKANIGKLVIIQQITEISPSRLISIFLKNIASDNLFIQKKTKDGYWYWKLADNTAYKYFKKELSAYLKSNVDDLSFHIMKEYVKSNYLTKPYFGHNYAYLANIYFAQEQPLKDFVREGFIATNPITPDMTPKEVAIRNQLLGKISVKHWIGDITNYDYFSQAPGFMMKNVEQALQYIDLYIINILNEKQLDHELMKLSTNQRLKTKLMQKTAHADSKPLKI</sequence>
<reference evidence="1 2" key="1">
    <citation type="submission" date="2019-12" db="EMBL/GenBank/DDBJ databases">
        <title>Novel species isolated from a subtropical stream in China.</title>
        <authorList>
            <person name="Lu H."/>
        </authorList>
    </citation>
    <scope>NUCLEOTIDE SEQUENCE [LARGE SCALE GENOMIC DNA]</scope>
    <source>
        <strain evidence="1 2">CY13W</strain>
    </source>
</reference>
<accession>A0ABW9VKY7</accession>
<keyword evidence="2" id="KW-1185">Reference proteome</keyword>
<gene>
    <name evidence="1" type="ORF">GTP27_12480</name>
</gene>
<comment type="caution">
    <text evidence="1">The sequence shown here is derived from an EMBL/GenBank/DDBJ whole genome shotgun (WGS) entry which is preliminary data.</text>
</comment>
<name>A0ABW9VKY7_9BURK</name>
<evidence type="ECO:0000313" key="2">
    <source>
        <dbReference type="Proteomes" id="UP000478090"/>
    </source>
</evidence>
<dbReference type="EMBL" id="WWCM01000007">
    <property type="protein sequence ID" value="MYM40145.1"/>
    <property type="molecule type" value="Genomic_DNA"/>
</dbReference>
<dbReference type="Proteomes" id="UP000478090">
    <property type="component" value="Unassembled WGS sequence"/>
</dbReference>
<protein>
    <submittedName>
        <fullName evidence="1">Uncharacterized protein</fullName>
    </submittedName>
</protein>
<evidence type="ECO:0000313" key="1">
    <source>
        <dbReference type="EMBL" id="MYM40145.1"/>
    </source>
</evidence>
<dbReference type="RefSeq" id="WP_161039496.1">
    <property type="nucleotide sequence ID" value="NZ_WWCM01000007.1"/>
</dbReference>
<organism evidence="1 2">
    <name type="scientific">Duganella qianjiadongensis</name>
    <dbReference type="NCBI Taxonomy" id="2692176"/>
    <lineage>
        <taxon>Bacteria</taxon>
        <taxon>Pseudomonadati</taxon>
        <taxon>Pseudomonadota</taxon>
        <taxon>Betaproteobacteria</taxon>
        <taxon>Burkholderiales</taxon>
        <taxon>Oxalobacteraceae</taxon>
        <taxon>Telluria group</taxon>
        <taxon>Duganella</taxon>
    </lineage>
</organism>